<dbReference type="Gene3D" id="3.40.50.720">
    <property type="entry name" value="NAD(P)-binding Rossmann-like Domain"/>
    <property type="match status" value="1"/>
</dbReference>
<keyword evidence="3" id="KW-0560">Oxidoreductase</keyword>
<protein>
    <submittedName>
        <fullName evidence="4">Uncharacterized protein</fullName>
    </submittedName>
</protein>
<keyword evidence="2" id="KW-0521">NADP</keyword>
<dbReference type="AlphaFoldDB" id="A0AA38CD84"/>
<keyword evidence="5" id="KW-1185">Reference proteome</keyword>
<dbReference type="EMBL" id="JAHRHJ020000011">
    <property type="protein sequence ID" value="KAH9294839.1"/>
    <property type="molecule type" value="Genomic_DNA"/>
</dbReference>
<dbReference type="GO" id="GO:0016491">
    <property type="term" value="F:oxidoreductase activity"/>
    <property type="evidence" value="ECO:0007669"/>
    <property type="project" value="UniProtKB-KW"/>
</dbReference>
<evidence type="ECO:0000256" key="2">
    <source>
        <dbReference type="ARBA" id="ARBA00022857"/>
    </source>
</evidence>
<dbReference type="Pfam" id="PF00106">
    <property type="entry name" value="adh_short"/>
    <property type="match status" value="1"/>
</dbReference>
<comment type="caution">
    <text evidence="4">The sequence shown here is derived from an EMBL/GenBank/DDBJ whole genome shotgun (WGS) entry which is preliminary data.</text>
</comment>
<accession>A0AA38CD84</accession>
<dbReference type="PANTHER" id="PTHR43490:SF73">
    <property type="entry name" value="OS07G0685800 PROTEIN"/>
    <property type="match status" value="1"/>
</dbReference>
<dbReference type="InterPro" id="IPR036291">
    <property type="entry name" value="NAD(P)-bd_dom_sf"/>
</dbReference>
<dbReference type="InterPro" id="IPR002347">
    <property type="entry name" value="SDR_fam"/>
</dbReference>
<dbReference type="SUPFAM" id="SSF51735">
    <property type="entry name" value="NAD(P)-binding Rossmann-fold domains"/>
    <property type="match status" value="1"/>
</dbReference>
<evidence type="ECO:0000256" key="3">
    <source>
        <dbReference type="ARBA" id="ARBA00023002"/>
    </source>
</evidence>
<dbReference type="OMA" id="RILMNAC"/>
<reference evidence="4 5" key="1">
    <citation type="journal article" date="2021" name="Nat. Plants">
        <title>The Taxus genome provides insights into paclitaxel biosynthesis.</title>
        <authorList>
            <person name="Xiong X."/>
            <person name="Gou J."/>
            <person name="Liao Q."/>
            <person name="Li Y."/>
            <person name="Zhou Q."/>
            <person name="Bi G."/>
            <person name="Li C."/>
            <person name="Du R."/>
            <person name="Wang X."/>
            <person name="Sun T."/>
            <person name="Guo L."/>
            <person name="Liang H."/>
            <person name="Lu P."/>
            <person name="Wu Y."/>
            <person name="Zhang Z."/>
            <person name="Ro D.K."/>
            <person name="Shang Y."/>
            <person name="Huang S."/>
            <person name="Yan J."/>
        </authorList>
    </citation>
    <scope>NUCLEOTIDE SEQUENCE [LARGE SCALE GENOMIC DNA]</scope>
    <source>
        <strain evidence="4">Ta-2019</strain>
    </source>
</reference>
<proteinExistence type="inferred from homology"/>
<comment type="similarity">
    <text evidence="1">Belongs to the short-chain dehydrogenases/reductases (SDR) family.</text>
</comment>
<sequence>FYGTSNETAVYDFERTRTCIDINYYGTKRVVRGLLPLLRKSSNGRRPRIVNVSSLHGLLKLMPNPLLQKQLSDMDNVTEDFLDSMLMEFLEDVKRNTKVEEKGWPAPFSAYKMSKMCINTYTRVLAGELSEVVYVNCIHPGYVKTGMTFDTGDISASEGAENVVQLALFPPGGASGKFFIEICPRRGPSKSDEYLAPIPRVTFVTIMHRFA</sequence>
<evidence type="ECO:0000313" key="5">
    <source>
        <dbReference type="Proteomes" id="UP000824469"/>
    </source>
</evidence>
<feature type="non-terminal residue" evidence="4">
    <location>
        <position position="211"/>
    </location>
</feature>
<organism evidence="4 5">
    <name type="scientific">Taxus chinensis</name>
    <name type="common">Chinese yew</name>
    <name type="synonym">Taxus wallichiana var. chinensis</name>
    <dbReference type="NCBI Taxonomy" id="29808"/>
    <lineage>
        <taxon>Eukaryota</taxon>
        <taxon>Viridiplantae</taxon>
        <taxon>Streptophyta</taxon>
        <taxon>Embryophyta</taxon>
        <taxon>Tracheophyta</taxon>
        <taxon>Spermatophyta</taxon>
        <taxon>Pinopsida</taxon>
        <taxon>Pinidae</taxon>
        <taxon>Conifers II</taxon>
        <taxon>Cupressales</taxon>
        <taxon>Taxaceae</taxon>
        <taxon>Taxus</taxon>
    </lineage>
</organism>
<evidence type="ECO:0000313" key="4">
    <source>
        <dbReference type="EMBL" id="KAH9294839.1"/>
    </source>
</evidence>
<dbReference type="PANTHER" id="PTHR43490">
    <property type="entry name" value="(+)-NEOMENTHOL DEHYDROGENASE"/>
    <property type="match status" value="1"/>
</dbReference>
<dbReference type="Proteomes" id="UP000824469">
    <property type="component" value="Unassembled WGS sequence"/>
</dbReference>
<evidence type="ECO:0000256" key="1">
    <source>
        <dbReference type="ARBA" id="ARBA00006484"/>
    </source>
</evidence>
<dbReference type="GO" id="GO:0016020">
    <property type="term" value="C:membrane"/>
    <property type="evidence" value="ECO:0007669"/>
    <property type="project" value="TreeGrafter"/>
</dbReference>
<name>A0AA38CD84_TAXCH</name>
<gene>
    <name evidence="4" type="ORF">KI387_038427</name>
</gene>